<dbReference type="Gene3D" id="3.30.420.10">
    <property type="entry name" value="Ribonuclease H-like superfamily/Ribonuclease H"/>
    <property type="match status" value="1"/>
</dbReference>
<proteinExistence type="predicted"/>
<evidence type="ECO:0000313" key="3">
    <source>
        <dbReference type="Proteomes" id="UP001416858"/>
    </source>
</evidence>
<dbReference type="SUPFAM" id="SSF53098">
    <property type="entry name" value="Ribonuclease H-like"/>
    <property type="match status" value="1"/>
</dbReference>
<organism evidence="2 3">
    <name type="scientific">Novipirellula caenicola</name>
    <dbReference type="NCBI Taxonomy" id="1536901"/>
    <lineage>
        <taxon>Bacteria</taxon>
        <taxon>Pseudomonadati</taxon>
        <taxon>Planctomycetota</taxon>
        <taxon>Planctomycetia</taxon>
        <taxon>Pirellulales</taxon>
        <taxon>Pirellulaceae</taxon>
        <taxon>Novipirellula</taxon>
    </lineage>
</organism>
<keyword evidence="3" id="KW-1185">Reference proteome</keyword>
<evidence type="ECO:0000313" key="2">
    <source>
        <dbReference type="EMBL" id="GAA5505060.1"/>
    </source>
</evidence>
<protein>
    <submittedName>
        <fullName evidence="2">Ribonuclease H</fullName>
    </submittedName>
</protein>
<reference evidence="2 3" key="1">
    <citation type="submission" date="2024-02" db="EMBL/GenBank/DDBJ databases">
        <title>Rhodopirellula caenicola NBRC 110016.</title>
        <authorList>
            <person name="Ichikawa N."/>
            <person name="Katano-Makiyama Y."/>
            <person name="Hidaka K."/>
        </authorList>
    </citation>
    <scope>NUCLEOTIDE SEQUENCE [LARGE SCALE GENOMIC DNA]</scope>
    <source>
        <strain evidence="2 3">NBRC 110016</strain>
    </source>
</reference>
<dbReference type="InterPro" id="IPR012337">
    <property type="entry name" value="RNaseH-like_sf"/>
</dbReference>
<sequence length="234" mass="25765">MLQSIDATTPPVVLGTVKSVAKEMLPADGHVEIPSDNIVSEYLLVCEARSTTLMDGFWQFSLETAGGEPVFSAQDNEVGDLNRLTLLAAVRGLEAIEGASTVTLISNNRYLIRSLTDSLPRWRENNFVWEHFGRRIDVQHADLWRRIDRALQIHRVEACLVSSRLVSPDRRPAENQGNADGVQIRVDSAHASAAPAPRIKPPNDRLRQWLLGGGASSGSAPARRRIRTADLLDS</sequence>
<name>A0ABP9VKC9_9BACT</name>
<feature type="region of interest" description="Disordered" evidence="1">
    <location>
        <begin position="190"/>
        <end position="234"/>
    </location>
</feature>
<evidence type="ECO:0000256" key="1">
    <source>
        <dbReference type="SAM" id="MobiDB-lite"/>
    </source>
</evidence>
<gene>
    <name evidence="2" type="primary">rnhA_1</name>
    <name evidence="2" type="ORF">Rcae01_00501</name>
</gene>
<accession>A0ABP9VKC9</accession>
<dbReference type="InterPro" id="IPR036397">
    <property type="entry name" value="RNaseH_sf"/>
</dbReference>
<comment type="caution">
    <text evidence="2">The sequence shown here is derived from an EMBL/GenBank/DDBJ whole genome shotgun (WGS) entry which is preliminary data.</text>
</comment>
<dbReference type="RefSeq" id="WP_425572391.1">
    <property type="nucleotide sequence ID" value="NZ_BAABRO010000001.1"/>
</dbReference>
<dbReference type="Proteomes" id="UP001416858">
    <property type="component" value="Unassembled WGS sequence"/>
</dbReference>
<dbReference type="EMBL" id="BAABRO010000001">
    <property type="protein sequence ID" value="GAA5505060.1"/>
    <property type="molecule type" value="Genomic_DNA"/>
</dbReference>